<sequence length="60" mass="6887">MLVLDTWALRRGDYGWRPSWAWALGGVGNVVAALFYPLYVVSLPALGYYLYRRRRRVGAP</sequence>
<accession>A0A0W1R444</accession>
<keyword evidence="3" id="KW-1185">Reference proteome</keyword>
<feature type="transmembrane region" description="Helical" evidence="1">
    <location>
        <begin position="20"/>
        <end position="51"/>
    </location>
</feature>
<proteinExistence type="predicted"/>
<evidence type="ECO:0000313" key="3">
    <source>
        <dbReference type="Proteomes" id="UP000054387"/>
    </source>
</evidence>
<dbReference type="EMBL" id="LOPU01000034">
    <property type="protein sequence ID" value="KTG08204.1"/>
    <property type="molecule type" value="Genomic_DNA"/>
</dbReference>
<protein>
    <submittedName>
        <fullName evidence="2">Uncharacterized protein</fullName>
    </submittedName>
</protein>
<gene>
    <name evidence="2" type="ORF">AUR64_00975</name>
</gene>
<name>A0A0W1R444_9EURY</name>
<comment type="caution">
    <text evidence="2">The sequence shown here is derived from an EMBL/GenBank/DDBJ whole genome shotgun (WGS) entry which is preliminary data.</text>
</comment>
<keyword evidence="1" id="KW-1133">Transmembrane helix</keyword>
<evidence type="ECO:0000256" key="1">
    <source>
        <dbReference type="SAM" id="Phobius"/>
    </source>
</evidence>
<keyword evidence="1" id="KW-0812">Transmembrane</keyword>
<reference evidence="2 3" key="1">
    <citation type="submission" date="2015-12" db="EMBL/GenBank/DDBJ databases">
        <title>Haloprofundus marisrubri gen. nov., sp. nov., an extremely halophilic archaeon isolated from the Discovery deep brine-seawater interface in the Red Sea.</title>
        <authorList>
            <person name="Zhang G."/>
            <person name="Stingl U."/>
            <person name="Rashid M."/>
        </authorList>
    </citation>
    <scope>NUCLEOTIDE SEQUENCE [LARGE SCALE GENOMIC DNA]</scope>
    <source>
        <strain evidence="2 3">SB9</strain>
    </source>
</reference>
<evidence type="ECO:0000313" key="2">
    <source>
        <dbReference type="EMBL" id="KTG08204.1"/>
    </source>
</evidence>
<organism evidence="2 3">
    <name type="scientific">Haloprofundus marisrubri</name>
    <dbReference type="NCBI Taxonomy" id="1514971"/>
    <lineage>
        <taxon>Archaea</taxon>
        <taxon>Methanobacteriati</taxon>
        <taxon>Methanobacteriota</taxon>
        <taxon>Stenosarchaea group</taxon>
        <taxon>Halobacteria</taxon>
        <taxon>Halobacteriales</taxon>
        <taxon>Haloferacaceae</taxon>
        <taxon>Haloprofundus</taxon>
    </lineage>
</organism>
<dbReference type="AlphaFoldDB" id="A0A0W1R444"/>
<dbReference type="Proteomes" id="UP000054387">
    <property type="component" value="Unassembled WGS sequence"/>
</dbReference>
<dbReference type="STRING" id="1514971.AUR64_00975"/>
<keyword evidence="1" id="KW-0472">Membrane</keyword>